<keyword evidence="3" id="KW-1185">Reference proteome</keyword>
<evidence type="ECO:0000256" key="1">
    <source>
        <dbReference type="SAM" id="SignalP"/>
    </source>
</evidence>
<dbReference type="PANTHER" id="PTHR20961:SF38">
    <property type="entry name" value="PROTEIN O-LINKED-MANNOSE BETA-1,4-N-ACETYLGLUCOSAMINYLTRANSFERASE 2"/>
    <property type="match status" value="1"/>
</dbReference>
<organism evidence="2 3">
    <name type="scientific">Coccomyxa viridis</name>
    <dbReference type="NCBI Taxonomy" id="1274662"/>
    <lineage>
        <taxon>Eukaryota</taxon>
        <taxon>Viridiplantae</taxon>
        <taxon>Chlorophyta</taxon>
        <taxon>core chlorophytes</taxon>
        <taxon>Trebouxiophyceae</taxon>
        <taxon>Trebouxiophyceae incertae sedis</taxon>
        <taxon>Coccomyxaceae</taxon>
        <taxon>Coccomyxa</taxon>
    </lineage>
</organism>
<feature type="chain" id="PRO_5046219721" evidence="1">
    <location>
        <begin position="29"/>
        <end position="462"/>
    </location>
</feature>
<keyword evidence="1" id="KW-0732">Signal</keyword>
<comment type="caution">
    <text evidence="2">The sequence shown here is derived from an EMBL/GenBank/DDBJ whole genome shotgun (WGS) entry which is preliminary data.</text>
</comment>
<dbReference type="InterPro" id="IPR007657">
    <property type="entry name" value="Glycosyltransferase_61"/>
</dbReference>
<proteinExistence type="predicted"/>
<sequence length="462" mass="51837">MRERSQGFRPWVWLALAVAITAQKRCTASEARPEWFYEVSPPRHVCGTSVHPSADHTAYKTLWWHNTQFYAVLDGSSNTKSLPPALSMNAAIIGLPTLSARDFVNNTKAGWIPGVSLLVDFPFAAYPDNFGHWAEVLLPIYNFVRQQPWPAKAAGTHSRIDTLVLTNLRKEVLSGLDWFWEMLKLVLASAVPPHRALPKIVFYEHLSHLSRDTWLGFETALVIHNRYAKSEGASGFASQQLAQQLRAAAFSGYGVRLPARGQLPKTITIFQAAEGEEIVNRDELMAAMHDIGRTFGLTVRPYTATARAPFESYLSVMAKTGILVSRHGPFLANSIFLPPGAMVVELLPYNWEWKGVSKIYKNITQSMGDIHHFAWRAKHPKWAVYPSDHEARYAEWTAEECASSDCLDVHARAAMRVDVATVQEMIVETLPGWLRGDSTESLERAWPDLLKANGSTGLWWDK</sequence>
<dbReference type="Proteomes" id="UP001497392">
    <property type="component" value="Unassembled WGS sequence"/>
</dbReference>
<dbReference type="EMBL" id="CAXHTA020000008">
    <property type="protein sequence ID" value="CAL5223330.1"/>
    <property type="molecule type" value="Genomic_DNA"/>
</dbReference>
<protein>
    <submittedName>
        <fullName evidence="2">G5828 protein</fullName>
    </submittedName>
</protein>
<reference evidence="2 3" key="1">
    <citation type="submission" date="2024-06" db="EMBL/GenBank/DDBJ databases">
        <authorList>
            <person name="Kraege A."/>
            <person name="Thomma B."/>
        </authorList>
    </citation>
    <scope>NUCLEOTIDE SEQUENCE [LARGE SCALE GENOMIC DNA]</scope>
</reference>
<gene>
    <name evidence="2" type="primary">g5828</name>
    <name evidence="2" type="ORF">VP750_LOCUS4989</name>
</gene>
<feature type="signal peptide" evidence="1">
    <location>
        <begin position="1"/>
        <end position="28"/>
    </location>
</feature>
<evidence type="ECO:0000313" key="3">
    <source>
        <dbReference type="Proteomes" id="UP001497392"/>
    </source>
</evidence>
<name>A0ABP1FTS9_9CHLO</name>
<accession>A0ABP1FTS9</accession>
<dbReference type="PANTHER" id="PTHR20961">
    <property type="entry name" value="GLYCOSYLTRANSFERASE"/>
    <property type="match status" value="1"/>
</dbReference>
<evidence type="ECO:0000313" key="2">
    <source>
        <dbReference type="EMBL" id="CAL5223330.1"/>
    </source>
</evidence>